<dbReference type="OrthoDB" id="9809567at2"/>
<keyword evidence="6" id="KW-0812">Transmembrane</keyword>
<dbReference type="InterPro" id="IPR036890">
    <property type="entry name" value="HATPase_C_sf"/>
</dbReference>
<dbReference type="RefSeq" id="WP_088519415.1">
    <property type="nucleotide sequence ID" value="NZ_FYDG01000001.1"/>
</dbReference>
<dbReference type="GO" id="GO:0005886">
    <property type="term" value="C:plasma membrane"/>
    <property type="evidence" value="ECO:0007669"/>
    <property type="project" value="TreeGrafter"/>
</dbReference>
<evidence type="ECO:0000259" key="12">
    <source>
        <dbReference type="PROSITE" id="PS50885"/>
    </source>
</evidence>
<keyword evidence="7 13" id="KW-0418">Kinase</keyword>
<dbReference type="PROSITE" id="PS50109">
    <property type="entry name" value="HIS_KIN"/>
    <property type="match status" value="1"/>
</dbReference>
<accession>A0A212QPT0</accession>
<evidence type="ECO:0000256" key="2">
    <source>
        <dbReference type="ARBA" id="ARBA00004370"/>
    </source>
</evidence>
<comment type="subcellular location">
    <subcellularLocation>
        <location evidence="2">Membrane</location>
    </subcellularLocation>
</comment>
<dbReference type="InterPro" id="IPR003594">
    <property type="entry name" value="HATPase_dom"/>
</dbReference>
<dbReference type="EMBL" id="FYDG01000001">
    <property type="protein sequence ID" value="SNB61281.1"/>
    <property type="molecule type" value="Genomic_DNA"/>
</dbReference>
<evidence type="ECO:0000313" key="13">
    <source>
        <dbReference type="EMBL" id="SNB61281.1"/>
    </source>
</evidence>
<dbReference type="Proteomes" id="UP000198418">
    <property type="component" value="Unassembled WGS sequence"/>
</dbReference>
<evidence type="ECO:0000256" key="5">
    <source>
        <dbReference type="ARBA" id="ARBA00022679"/>
    </source>
</evidence>
<dbReference type="SUPFAM" id="SSF55874">
    <property type="entry name" value="ATPase domain of HSP90 chaperone/DNA topoisomerase II/histidine kinase"/>
    <property type="match status" value="1"/>
</dbReference>
<evidence type="ECO:0000256" key="9">
    <source>
        <dbReference type="ARBA" id="ARBA00023012"/>
    </source>
</evidence>
<feature type="domain" description="HAMP" evidence="12">
    <location>
        <begin position="193"/>
        <end position="244"/>
    </location>
</feature>
<evidence type="ECO:0000256" key="6">
    <source>
        <dbReference type="ARBA" id="ARBA00022692"/>
    </source>
</evidence>
<keyword evidence="14" id="KW-1185">Reference proteome</keyword>
<evidence type="ECO:0000256" key="4">
    <source>
        <dbReference type="ARBA" id="ARBA00022553"/>
    </source>
</evidence>
<keyword evidence="8" id="KW-1133">Transmembrane helix</keyword>
<evidence type="ECO:0000259" key="11">
    <source>
        <dbReference type="PROSITE" id="PS50109"/>
    </source>
</evidence>
<dbReference type="EC" id="2.7.13.3" evidence="3"/>
<sequence length="462" mass="49289">MRGIFSRSIAARLFWSAALACLVVLTLAGLALTAVYRQTAQVALDEQLNIYLSALVADLVNARDDANVEPGQLGAPQFELALSGWYWQISRLGAPPDVRTSRSLFASYLAPLPDSVSPDAQGRKRGEIAGPDNKPLRMLEREIDAGEQGRYLVQVAATTASVEAQVSQFDLALGLTFLTLALLLVAAMAVQARYGLRPLRALRADVMAVRRGKADRIFGAFPDEIAPLAAELNLLIATNREIVERARTQVGNLAHALKTPLSVLVNEAEAEAKGEGAASGTLAEKVVEQAMVMRDQVTFYLDRARAAARAGAVGVATPAAPALAAMARALGKIYARIDLSVDCPEDLRFLGEKQDFDDMLGNLIDNGCKWARGEVQVHVEAVEPAGDRQFLRALIDDDGPGLAPGRRAEALRRGRRLDETKPGSGLGLSIVKDLAEAYGGRLELGDSPLGGLRATLLLPAAA</sequence>
<organism evidence="13 14">
    <name type="scientific">Rhodoblastus acidophilus</name>
    <name type="common">Rhodopseudomonas acidophila</name>
    <dbReference type="NCBI Taxonomy" id="1074"/>
    <lineage>
        <taxon>Bacteria</taxon>
        <taxon>Pseudomonadati</taxon>
        <taxon>Pseudomonadota</taxon>
        <taxon>Alphaproteobacteria</taxon>
        <taxon>Hyphomicrobiales</taxon>
        <taxon>Rhodoblastaceae</taxon>
        <taxon>Rhodoblastus</taxon>
    </lineage>
</organism>
<name>A0A212QPT0_RHOAC</name>
<evidence type="ECO:0000313" key="14">
    <source>
        <dbReference type="Proteomes" id="UP000198418"/>
    </source>
</evidence>
<dbReference type="GO" id="GO:0004673">
    <property type="term" value="F:protein histidine kinase activity"/>
    <property type="evidence" value="ECO:0007669"/>
    <property type="project" value="UniProtKB-EC"/>
</dbReference>
<proteinExistence type="predicted"/>
<dbReference type="SMART" id="SM00387">
    <property type="entry name" value="HATPase_c"/>
    <property type="match status" value="1"/>
</dbReference>
<keyword evidence="4" id="KW-0597">Phosphoprotein</keyword>
<gene>
    <name evidence="13" type="ORF">SAMN06265338_1011020</name>
</gene>
<evidence type="ECO:0000256" key="3">
    <source>
        <dbReference type="ARBA" id="ARBA00012438"/>
    </source>
</evidence>
<dbReference type="PROSITE" id="PS50885">
    <property type="entry name" value="HAMP"/>
    <property type="match status" value="1"/>
</dbReference>
<feature type="domain" description="Histidine kinase" evidence="11">
    <location>
        <begin position="252"/>
        <end position="462"/>
    </location>
</feature>
<reference evidence="14" key="1">
    <citation type="submission" date="2017-06" db="EMBL/GenBank/DDBJ databases">
        <authorList>
            <person name="Varghese N."/>
            <person name="Submissions S."/>
        </authorList>
    </citation>
    <scope>NUCLEOTIDE SEQUENCE [LARGE SCALE GENOMIC DNA]</scope>
    <source>
        <strain evidence="14">DSM 137</strain>
    </source>
</reference>
<evidence type="ECO:0000256" key="7">
    <source>
        <dbReference type="ARBA" id="ARBA00022777"/>
    </source>
</evidence>
<keyword evidence="5" id="KW-0808">Transferase</keyword>
<dbReference type="GO" id="GO:0000160">
    <property type="term" value="P:phosphorelay signal transduction system"/>
    <property type="evidence" value="ECO:0007669"/>
    <property type="project" value="UniProtKB-KW"/>
</dbReference>
<dbReference type="Gene3D" id="3.30.565.10">
    <property type="entry name" value="Histidine kinase-like ATPase, C-terminal domain"/>
    <property type="match status" value="1"/>
</dbReference>
<dbReference type="AlphaFoldDB" id="A0A212QPT0"/>
<evidence type="ECO:0000256" key="10">
    <source>
        <dbReference type="ARBA" id="ARBA00023136"/>
    </source>
</evidence>
<dbReference type="Pfam" id="PF02518">
    <property type="entry name" value="HATPase_c"/>
    <property type="match status" value="1"/>
</dbReference>
<dbReference type="InterPro" id="IPR005467">
    <property type="entry name" value="His_kinase_dom"/>
</dbReference>
<dbReference type="PANTHER" id="PTHR45436">
    <property type="entry name" value="SENSOR HISTIDINE KINASE YKOH"/>
    <property type="match status" value="1"/>
</dbReference>
<dbReference type="InterPro" id="IPR004358">
    <property type="entry name" value="Sig_transdc_His_kin-like_C"/>
</dbReference>
<protein>
    <recommendedName>
        <fullName evidence="3">histidine kinase</fullName>
        <ecNumber evidence="3">2.7.13.3</ecNumber>
    </recommendedName>
</protein>
<evidence type="ECO:0000256" key="8">
    <source>
        <dbReference type="ARBA" id="ARBA00022989"/>
    </source>
</evidence>
<keyword evidence="9" id="KW-0902">Two-component regulatory system</keyword>
<dbReference type="PANTHER" id="PTHR45436:SF5">
    <property type="entry name" value="SENSOR HISTIDINE KINASE TRCS"/>
    <property type="match status" value="1"/>
</dbReference>
<comment type="catalytic activity">
    <reaction evidence="1">
        <text>ATP + protein L-histidine = ADP + protein N-phospho-L-histidine.</text>
        <dbReference type="EC" id="2.7.13.3"/>
    </reaction>
</comment>
<dbReference type="Gene3D" id="1.10.287.130">
    <property type="match status" value="1"/>
</dbReference>
<dbReference type="InterPro" id="IPR003660">
    <property type="entry name" value="HAMP_dom"/>
</dbReference>
<dbReference type="PRINTS" id="PR00344">
    <property type="entry name" value="BCTRLSENSOR"/>
</dbReference>
<keyword evidence="10" id="KW-0472">Membrane</keyword>
<evidence type="ECO:0000256" key="1">
    <source>
        <dbReference type="ARBA" id="ARBA00000085"/>
    </source>
</evidence>
<dbReference type="InterPro" id="IPR050428">
    <property type="entry name" value="TCS_sensor_his_kinase"/>
</dbReference>